<evidence type="ECO:0000313" key="6">
    <source>
        <dbReference type="EMBL" id="GAA0680842.1"/>
    </source>
</evidence>
<proteinExistence type="predicted"/>
<name>A0AAV3TCU4_9EURY</name>
<feature type="region of interest" description="Disordered" evidence="3">
    <location>
        <begin position="205"/>
        <end position="253"/>
    </location>
</feature>
<dbReference type="InterPro" id="IPR050097">
    <property type="entry name" value="Ferredoxin-NADP_redctase_2"/>
</dbReference>
<evidence type="ECO:0000259" key="4">
    <source>
        <dbReference type="Pfam" id="PF00890"/>
    </source>
</evidence>
<dbReference type="PANTHER" id="PTHR48105">
    <property type="entry name" value="THIOREDOXIN REDUCTASE 1-RELATED-RELATED"/>
    <property type="match status" value="1"/>
</dbReference>
<gene>
    <name evidence="6" type="ORF">GCM10009020_32220</name>
</gene>
<dbReference type="PRINTS" id="PR00411">
    <property type="entry name" value="PNDRDTASEI"/>
</dbReference>
<reference evidence="6 7" key="1">
    <citation type="journal article" date="2019" name="Int. J. Syst. Evol. Microbiol.">
        <title>The Global Catalogue of Microorganisms (GCM) 10K type strain sequencing project: providing services to taxonomists for standard genome sequencing and annotation.</title>
        <authorList>
            <consortium name="The Broad Institute Genomics Platform"/>
            <consortium name="The Broad Institute Genome Sequencing Center for Infectious Disease"/>
            <person name="Wu L."/>
            <person name="Ma J."/>
        </authorList>
    </citation>
    <scope>NUCLEOTIDE SEQUENCE [LARGE SCALE GENOMIC DNA]</scope>
    <source>
        <strain evidence="6 7">JCM 16328</strain>
    </source>
</reference>
<dbReference type="Pfam" id="PF00890">
    <property type="entry name" value="FAD_binding_2"/>
    <property type="match status" value="1"/>
</dbReference>
<dbReference type="Proteomes" id="UP001500420">
    <property type="component" value="Unassembled WGS sequence"/>
</dbReference>
<dbReference type="Pfam" id="PF07992">
    <property type="entry name" value="Pyr_redox_2"/>
    <property type="match status" value="1"/>
</dbReference>
<sequence length="253" mass="27179">MTRDVLIVGGGVAGLSAGIYTARAGLDALIVDPSSGRTGTDAADGSILERNASLENYPGFPAGIDARLYLDMVREQADDAGCEFREGRVVDVRPREDDFAVELADGDELAAIRVIAASWGDVSYLDGVDVELIDRGSKTYVGVDEHGRTRVPGLYAAGRIAGRPHQAIVAAGHGAAVALTAIEESDAAFYHDWVAPDGYFTGRGREVPPGCEEIDDAERRERERSARERLAERIAEPTDETPTMHPRVDADER</sequence>
<dbReference type="SUPFAM" id="SSF51905">
    <property type="entry name" value="FAD/NAD(P)-binding domain"/>
    <property type="match status" value="1"/>
</dbReference>
<accession>A0AAV3TCU4</accession>
<dbReference type="InterPro" id="IPR003953">
    <property type="entry name" value="FAD-dep_OxRdtase_2_FAD-bd"/>
</dbReference>
<keyword evidence="7" id="KW-1185">Reference proteome</keyword>
<feature type="domain" description="FAD-dependent oxidoreductase 2 FAD-binding" evidence="4">
    <location>
        <begin position="4"/>
        <end position="47"/>
    </location>
</feature>
<keyword evidence="1" id="KW-0285">Flavoprotein</keyword>
<dbReference type="EMBL" id="BAAADV010000007">
    <property type="protein sequence ID" value="GAA0680842.1"/>
    <property type="molecule type" value="Genomic_DNA"/>
</dbReference>
<dbReference type="AlphaFoldDB" id="A0AAV3TCU4"/>
<evidence type="ECO:0000256" key="1">
    <source>
        <dbReference type="ARBA" id="ARBA00022630"/>
    </source>
</evidence>
<evidence type="ECO:0008006" key="8">
    <source>
        <dbReference type="Google" id="ProtNLM"/>
    </source>
</evidence>
<dbReference type="InterPro" id="IPR036188">
    <property type="entry name" value="FAD/NAD-bd_sf"/>
</dbReference>
<dbReference type="RefSeq" id="WP_343775180.1">
    <property type="nucleotide sequence ID" value="NZ_BAAADV010000007.1"/>
</dbReference>
<evidence type="ECO:0000256" key="2">
    <source>
        <dbReference type="ARBA" id="ARBA00023002"/>
    </source>
</evidence>
<dbReference type="GO" id="GO:0016491">
    <property type="term" value="F:oxidoreductase activity"/>
    <property type="evidence" value="ECO:0007669"/>
    <property type="project" value="UniProtKB-KW"/>
</dbReference>
<evidence type="ECO:0000259" key="5">
    <source>
        <dbReference type="Pfam" id="PF07992"/>
    </source>
</evidence>
<dbReference type="PRINTS" id="PR00368">
    <property type="entry name" value="FADPNR"/>
</dbReference>
<feature type="domain" description="FAD/NAD(P)-binding" evidence="5">
    <location>
        <begin position="71"/>
        <end position="174"/>
    </location>
</feature>
<dbReference type="InterPro" id="IPR023753">
    <property type="entry name" value="FAD/NAD-binding_dom"/>
</dbReference>
<organism evidence="6 7">
    <name type="scientific">Natronoarchaeum mannanilyticum</name>
    <dbReference type="NCBI Taxonomy" id="926360"/>
    <lineage>
        <taxon>Archaea</taxon>
        <taxon>Methanobacteriati</taxon>
        <taxon>Methanobacteriota</taxon>
        <taxon>Stenosarchaea group</taxon>
        <taxon>Halobacteria</taxon>
        <taxon>Halobacteriales</taxon>
        <taxon>Natronoarchaeaceae</taxon>
    </lineage>
</organism>
<feature type="compositionally biased region" description="Basic and acidic residues" evidence="3">
    <location>
        <begin position="217"/>
        <end position="236"/>
    </location>
</feature>
<dbReference type="Gene3D" id="3.50.50.60">
    <property type="entry name" value="FAD/NAD(P)-binding domain"/>
    <property type="match status" value="1"/>
</dbReference>
<comment type="caution">
    <text evidence="6">The sequence shown here is derived from an EMBL/GenBank/DDBJ whole genome shotgun (WGS) entry which is preliminary data.</text>
</comment>
<keyword evidence="2" id="KW-0560">Oxidoreductase</keyword>
<evidence type="ECO:0000313" key="7">
    <source>
        <dbReference type="Proteomes" id="UP001500420"/>
    </source>
</evidence>
<protein>
    <recommendedName>
        <fullName evidence="8">FAD binding domain-containing protein</fullName>
    </recommendedName>
</protein>
<evidence type="ECO:0000256" key="3">
    <source>
        <dbReference type="SAM" id="MobiDB-lite"/>
    </source>
</evidence>